<sequence length="617" mass="71675">MFETASLHWLLLMAFFYLAGAAIYATRFPERLFPGKCDYVFQSHQLFHTFVVIAAFIHFHGIAELAVKRLEMGSCKEQIIERYGSDTSTIVDYYLQETPQNLEGLVREDVVEGIVKLLWAIDPNLKEKITGYKLPVHAAQKFQVATLIANTVNSFGLKDPIGYHTLLYANVFEIRRIFLTLIEKLPKEKIWVEKNLSNFERLIENVGDKVKEDLEANWVPEFCRYFKYKYNGRFWQQPETPEFINFRSSHYQKGERLEARHSLCQSLNGSKDTDFPFSAIDFPNLPSSKRPVLPPKPKVAPKPAPKPRALPRTIIPPEETNHLDKENEREILASEIALIKAEIDSQKHEIVELRYAENRLEDEIAWYKEVESQKDQKLLELLKDPENSINLLQTELTQIHENDLRAQDTFLKTKEEMLQQLAALRDAKGIKSNREQMKQHALELQRIINEKKNALSENIRQITKLRKKVGNDISDNERIEYQSRIIEIMLNVDVQLKERQRIFEAIKKLDKEILLLDGSLGRTYSVVDGWMLNVAGRDGQLQKAYRNLVTMHEKCLAITKIIEECGSISREIDDLTDEIEIEAQNASNIRLEELMTDINQIRQENETLIKEKEALIK</sequence>
<proteinExistence type="predicted"/>
<dbReference type="WBParaSite" id="ES5_v2.g13930.t1">
    <property type="protein sequence ID" value="ES5_v2.g13930.t1"/>
    <property type="gene ID" value="ES5_v2.g13930"/>
</dbReference>
<protein>
    <submittedName>
        <fullName evidence="2">Coiled-coil domain-containing protein 22 homolog</fullName>
    </submittedName>
</protein>
<accession>A0AC34FAY5</accession>
<evidence type="ECO:0000313" key="2">
    <source>
        <dbReference type="WBParaSite" id="ES5_v2.g13930.t1"/>
    </source>
</evidence>
<name>A0AC34FAY5_9BILA</name>
<dbReference type="Proteomes" id="UP000887579">
    <property type="component" value="Unplaced"/>
</dbReference>
<evidence type="ECO:0000313" key="1">
    <source>
        <dbReference type="Proteomes" id="UP000887579"/>
    </source>
</evidence>
<reference evidence="2" key="1">
    <citation type="submission" date="2022-11" db="UniProtKB">
        <authorList>
            <consortium name="WormBaseParasite"/>
        </authorList>
    </citation>
    <scope>IDENTIFICATION</scope>
</reference>
<organism evidence="1 2">
    <name type="scientific">Panagrolaimus sp. ES5</name>
    <dbReference type="NCBI Taxonomy" id="591445"/>
    <lineage>
        <taxon>Eukaryota</taxon>
        <taxon>Metazoa</taxon>
        <taxon>Ecdysozoa</taxon>
        <taxon>Nematoda</taxon>
        <taxon>Chromadorea</taxon>
        <taxon>Rhabditida</taxon>
        <taxon>Tylenchina</taxon>
        <taxon>Panagrolaimomorpha</taxon>
        <taxon>Panagrolaimoidea</taxon>
        <taxon>Panagrolaimidae</taxon>
        <taxon>Panagrolaimus</taxon>
    </lineage>
</organism>